<reference evidence="1" key="1">
    <citation type="submission" date="2019-11" db="EMBL/GenBank/DDBJ databases">
        <title>Nori genome reveals adaptations in red seaweeds to the harsh intertidal environment.</title>
        <authorList>
            <person name="Wang D."/>
            <person name="Mao Y."/>
        </authorList>
    </citation>
    <scope>NUCLEOTIDE SEQUENCE</scope>
    <source>
        <tissue evidence="1">Gametophyte</tissue>
    </source>
</reference>
<protein>
    <submittedName>
        <fullName evidence="1">Uncharacterized protein</fullName>
    </submittedName>
</protein>
<evidence type="ECO:0000313" key="1">
    <source>
        <dbReference type="EMBL" id="KAK1866611.1"/>
    </source>
</evidence>
<name>A0ACC3C8K1_PYRYE</name>
<comment type="caution">
    <text evidence="1">The sequence shown here is derived from an EMBL/GenBank/DDBJ whole genome shotgun (WGS) entry which is preliminary data.</text>
</comment>
<dbReference type="EMBL" id="CM020619">
    <property type="protein sequence ID" value="KAK1866611.1"/>
    <property type="molecule type" value="Genomic_DNA"/>
</dbReference>
<organism evidence="1 2">
    <name type="scientific">Pyropia yezoensis</name>
    <name type="common">Susabi-nori</name>
    <name type="synonym">Porphyra yezoensis</name>
    <dbReference type="NCBI Taxonomy" id="2788"/>
    <lineage>
        <taxon>Eukaryota</taxon>
        <taxon>Rhodophyta</taxon>
        <taxon>Bangiophyceae</taxon>
        <taxon>Bangiales</taxon>
        <taxon>Bangiaceae</taxon>
        <taxon>Pyropia</taxon>
    </lineage>
</organism>
<keyword evidence="2" id="KW-1185">Reference proteome</keyword>
<accession>A0ACC3C8K1</accession>
<proteinExistence type="predicted"/>
<dbReference type="Proteomes" id="UP000798662">
    <property type="component" value="Chromosome 2"/>
</dbReference>
<sequence>MDGVAPAAAKELKPVVPLEELFKYRDGASAEELFNSGATGYAYNDFVMLPGHIYFGAEDVSLTTKISRNVELRAPFVSSPMDTVTEGDMAIHMALFGGIGVVHYNNTVREQKREVDRVKRYENGFITDPKTLSPDDTVADALDIKKRFGFMGIPITSSGGMESKLCGIVTTRDVEFVRDRTTPLRDVMTTELVTANQGTTLEQAYNIIKKAKKGKLPIINSRGELVGLVARTDILKNRDYPNSAKDRERKRLLCGAAIGTRKEDRERLDTLAEAGIDVVVLDSSQGDSMFQLDMLRWIKTAHPGLDVIAGNVVTQNQAAHLIAAGADGLRVGMGCGSICTTQEVMACGRPQATAVYRVAKLAAEHGVPVIADGGVSSVGHIIKGLALGASTVMMGSMLAGTQESPGEYVYRSAPGGDGTVRYKKYRGMGSVAAMKAGSAVRYFAEGENDRIRVAQGVTGSVTDKGSLKRYLPYLTIAVKHGLQDMGVMSVAQMHEYMRADNLRFQVRTPAAQAEGGVHSLAHYDREH</sequence>
<gene>
    <name evidence="1" type="ORF">I4F81_009127</name>
</gene>
<evidence type="ECO:0000313" key="2">
    <source>
        <dbReference type="Proteomes" id="UP000798662"/>
    </source>
</evidence>